<reference evidence="1" key="1">
    <citation type="submission" date="2022-06" db="EMBL/GenBank/DDBJ databases">
        <authorList>
            <person name="Legras J.-L."/>
            <person name="Devillers H."/>
            <person name="Grondin C."/>
        </authorList>
    </citation>
    <scope>NUCLEOTIDE SEQUENCE</scope>
    <source>
        <strain evidence="1">CLIB 1444</strain>
    </source>
</reference>
<sequence length="520" mass="59352">MSLSNQTVQQVKTLKESSIIVDTRRTISTIDEKIYSGFVEHLGRCIYGGLVDYSENPKCKVNEKGYREDVSQAIKDLNMPVVRWPGGNFVSSYHWIDGVGPKEDRPRRPELAWLGEESNQFGTDEFMEWCEYMDVEPYFCLNMGTGTLDEALAWIEYCNSTANTHYANLRRKNGHPEPYNVKYWGLGNEVWGPWQVGQMTQEDYSKKAAEWAKAIKLLDPSVKLISCGCTGIDNWDHYVLDKLINWVDYHSIHIYTANSDYMKNVTAPVAAEAAIQVTKNLIDLATTQNPPKPNGLTIFSSEFKKVKICFDEWNVWDPTRADGTQGAEEQYTLSDALAVASWLNVFVRQSESLGMCNIAQVVNVIAPIMTNESSMFLQTTYYPLKLFSNFMRGKTLNLHVESTMYEGDTGNNDGTLTWIKNNYATPLLDVSAAQNGDKTYIAVVNRCKNEDSKTKISFNSKVVKIHAWKLYHDDIMAYNDFENPNKIQLEESDIDFQQAEDFNLTLEFPKHSFTMLEINY</sequence>
<accession>A0ACA9Y924</accession>
<comment type="caution">
    <text evidence="1">The sequence shown here is derived from an EMBL/GenBank/DDBJ whole genome shotgun (WGS) entry which is preliminary data.</text>
</comment>
<dbReference type="Proteomes" id="UP001152531">
    <property type="component" value="Unassembled WGS sequence"/>
</dbReference>
<gene>
    <name evidence="1" type="ORF">CLIB1444_06S00100</name>
</gene>
<keyword evidence="2" id="KW-1185">Reference proteome</keyword>
<evidence type="ECO:0000313" key="2">
    <source>
        <dbReference type="Proteomes" id="UP001152531"/>
    </source>
</evidence>
<evidence type="ECO:0000313" key="1">
    <source>
        <dbReference type="EMBL" id="CAH6721347.1"/>
    </source>
</evidence>
<proteinExistence type="predicted"/>
<organism evidence="1 2">
    <name type="scientific">[Candida] jaroonii</name>
    <dbReference type="NCBI Taxonomy" id="467808"/>
    <lineage>
        <taxon>Eukaryota</taxon>
        <taxon>Fungi</taxon>
        <taxon>Dikarya</taxon>
        <taxon>Ascomycota</taxon>
        <taxon>Saccharomycotina</taxon>
        <taxon>Pichiomycetes</taxon>
        <taxon>Debaryomycetaceae</taxon>
        <taxon>Yamadazyma</taxon>
    </lineage>
</organism>
<name>A0ACA9Y924_9ASCO</name>
<dbReference type="EMBL" id="CALSDN010000006">
    <property type="protein sequence ID" value="CAH6721347.1"/>
    <property type="molecule type" value="Genomic_DNA"/>
</dbReference>
<protein>
    <submittedName>
        <fullName evidence="1">Alpha-L-arabinofuranosidase C</fullName>
    </submittedName>
</protein>